<dbReference type="AlphaFoldDB" id="A0A9W6FT93"/>
<keyword evidence="2" id="KW-1185">Reference proteome</keyword>
<sequence length="50" mass="5750">MAEEKFSCSACGENFDRESAVAECRMCHRSYCEECIDERGYCVPCEESKK</sequence>
<proteinExistence type="predicted"/>
<accession>A0A9W6FT93</accession>
<dbReference type="EMBL" id="BSDR01000001">
    <property type="protein sequence ID" value="GLI33305.1"/>
    <property type="molecule type" value="Genomic_DNA"/>
</dbReference>
<protein>
    <submittedName>
        <fullName evidence="1">Uncharacterized protein</fullName>
    </submittedName>
</protein>
<dbReference type="InterPro" id="IPR011011">
    <property type="entry name" value="Znf_FYVE_PHD"/>
</dbReference>
<dbReference type="SUPFAM" id="SSF57903">
    <property type="entry name" value="FYVE/PHD zinc finger"/>
    <property type="match status" value="1"/>
</dbReference>
<evidence type="ECO:0000313" key="2">
    <source>
        <dbReference type="Proteomes" id="UP001144372"/>
    </source>
</evidence>
<gene>
    <name evidence="1" type="ORF">DAMNIGENAA_07380</name>
</gene>
<comment type="caution">
    <text evidence="1">The sequence shown here is derived from an EMBL/GenBank/DDBJ whole genome shotgun (WGS) entry which is preliminary data.</text>
</comment>
<organism evidence="1 2">
    <name type="scientific">Desulforhabdus amnigena</name>
    <dbReference type="NCBI Taxonomy" id="40218"/>
    <lineage>
        <taxon>Bacteria</taxon>
        <taxon>Pseudomonadati</taxon>
        <taxon>Thermodesulfobacteriota</taxon>
        <taxon>Syntrophobacteria</taxon>
        <taxon>Syntrophobacterales</taxon>
        <taxon>Syntrophobacteraceae</taxon>
        <taxon>Desulforhabdus</taxon>
    </lineage>
</organism>
<dbReference type="Proteomes" id="UP001144372">
    <property type="component" value="Unassembled WGS sequence"/>
</dbReference>
<evidence type="ECO:0000313" key="1">
    <source>
        <dbReference type="EMBL" id="GLI33305.1"/>
    </source>
</evidence>
<name>A0A9W6FT93_9BACT</name>
<reference evidence="1" key="1">
    <citation type="submission" date="2022-12" db="EMBL/GenBank/DDBJ databases">
        <title>Reference genome sequencing for broad-spectrum identification of bacterial and archaeal isolates by mass spectrometry.</title>
        <authorList>
            <person name="Sekiguchi Y."/>
            <person name="Tourlousse D.M."/>
        </authorList>
    </citation>
    <scope>NUCLEOTIDE SEQUENCE</scope>
    <source>
        <strain evidence="1">ASRB1</strain>
    </source>
</reference>